<dbReference type="GO" id="GO:0055087">
    <property type="term" value="C:Ski complex"/>
    <property type="evidence" value="ECO:0007669"/>
    <property type="project" value="TreeGrafter"/>
</dbReference>
<proteinExistence type="predicted"/>
<dbReference type="SMART" id="SM00382">
    <property type="entry name" value="AAA"/>
    <property type="match status" value="1"/>
</dbReference>
<dbReference type="GO" id="GO:0070478">
    <property type="term" value="P:nuclear-transcribed mRNA catabolic process, 3'-5' exonucleolytic nonsense-mediated decay"/>
    <property type="evidence" value="ECO:0007669"/>
    <property type="project" value="TreeGrafter"/>
</dbReference>
<evidence type="ECO:0000256" key="2">
    <source>
        <dbReference type="ARBA" id="ARBA00022801"/>
    </source>
</evidence>
<evidence type="ECO:0000256" key="3">
    <source>
        <dbReference type="ARBA" id="ARBA00022806"/>
    </source>
</evidence>
<comment type="caution">
    <text evidence="6">The sequence shown here is derived from an EMBL/GenBank/DDBJ whole genome shotgun (WGS) entry which is preliminary data.</text>
</comment>
<dbReference type="Gene3D" id="3.40.50.300">
    <property type="entry name" value="P-loop containing nucleotide triphosphate hydrolases"/>
    <property type="match status" value="2"/>
</dbReference>
<sequence length="869" mass="96692">MLDPLFSNYADRYRARGIILDPFQIEACEALGRGHDVLVSAPTGSGKTVVAHYAVELALATNQRCVYTAPIKALSNQKFAELRGMLGDETVGLLTGDITVNREAPILVVTTEVLRNMLFHDAPEVYDVGYVVLDEVHYLADPDRGPVWEEVILSLPPHVRLVSLSATVANTEEVAGWMRSVRGATDLIVSSMRPVPLDQHVILGRKLLPLYGPEGEASSVLRNALTQRDRHNAPRDRSPRLGDADRRRIIRTLEQRDMLPAIEFIFSRKGCDLAVTALQRHDVWLTTPAEQREIRKEIDAVRQTLSESDRRAVRFESAANGLLRGYGAHHAGILPALKSLTERLMDGGLLRIVYATGTLALGIDMPVRTVVLEELQRWNGEGFTDLTATEYTQLIGRAGRRGKDKVGYGVVVGNNELDPYALADLGSGRVEPLMSAFHPSYNTVVNLLTGRNYADARAIMGRSFAQYQRNADLADIEGRAARVRMRIEREEANLTCSHGDLVDYIRLREKLGRAAKSARKAAKREYRERITETFESAQTGILFAFGRAKELEYGIVLSTEREKLRVLNWYGEISWLREDDLSSELRDIEPFTLPTGLSLKHREVREDIADTIYDAVTERVELGIDRDLLGSWARFAPPRDRAFAEHPVNDCPHLARHLREGETLMSLDSRLHEMVELSESFTDSVGKDFDRTAAVLVELGLLRDNDDDVTLGPGATTLSHLHVDNDVLLYGCLSQLSEGELDGPSMAGWASMFLGEDRLGTRQPTWGTLPHLANKARREADFLHGLEHRHEIVRTGEVTPGCSDVFAAWSSGATLEDCLAMSHMVAGDFINAARRVIDLLGQIVVAGADTWIEDVARSALDSMRRSELF</sequence>
<dbReference type="InterPro" id="IPR012961">
    <property type="entry name" value="Ski2/MTR4_C"/>
</dbReference>
<dbReference type="GO" id="GO:0003676">
    <property type="term" value="F:nucleic acid binding"/>
    <property type="evidence" value="ECO:0007669"/>
    <property type="project" value="InterPro"/>
</dbReference>
<dbReference type="InterPro" id="IPR027417">
    <property type="entry name" value="P-loop_NTPase"/>
</dbReference>
<dbReference type="GO" id="GO:0005524">
    <property type="term" value="F:ATP binding"/>
    <property type="evidence" value="ECO:0007669"/>
    <property type="project" value="UniProtKB-KW"/>
</dbReference>
<dbReference type="SMART" id="SM00487">
    <property type="entry name" value="DEXDc"/>
    <property type="match status" value="1"/>
</dbReference>
<dbReference type="Pfam" id="PF08148">
    <property type="entry name" value="DSHCT"/>
    <property type="match status" value="1"/>
</dbReference>
<dbReference type="EMBL" id="QETB01000003">
    <property type="protein sequence ID" value="PWF26365.1"/>
    <property type="molecule type" value="Genomic_DNA"/>
</dbReference>
<gene>
    <name evidence="6" type="ORF">DD236_05750</name>
</gene>
<keyword evidence="4" id="KW-0067">ATP-binding</keyword>
<evidence type="ECO:0000256" key="4">
    <source>
        <dbReference type="ARBA" id="ARBA00022840"/>
    </source>
</evidence>
<dbReference type="SUPFAM" id="SSF52540">
    <property type="entry name" value="P-loop containing nucleoside triphosphate hydrolases"/>
    <property type="match status" value="1"/>
</dbReference>
<dbReference type="PANTHER" id="PTHR12131">
    <property type="entry name" value="ATP-DEPENDENT RNA AND DNA HELICASE"/>
    <property type="match status" value="1"/>
</dbReference>
<accession>A0A2V1KAF4</accession>
<keyword evidence="3 6" id="KW-0347">Helicase</keyword>
<dbReference type="Pfam" id="PF00270">
    <property type="entry name" value="DEAD"/>
    <property type="match status" value="1"/>
</dbReference>
<keyword evidence="2" id="KW-0378">Hydrolase</keyword>
<protein>
    <submittedName>
        <fullName evidence="6">DEAD/DEAH box helicase</fullName>
    </submittedName>
</protein>
<dbReference type="GO" id="GO:0016787">
    <property type="term" value="F:hydrolase activity"/>
    <property type="evidence" value="ECO:0007669"/>
    <property type="project" value="UniProtKB-KW"/>
</dbReference>
<feature type="domain" description="Helicase ATP-binding" evidence="5">
    <location>
        <begin position="28"/>
        <end position="186"/>
    </location>
</feature>
<dbReference type="InterPro" id="IPR003593">
    <property type="entry name" value="AAA+_ATPase"/>
</dbReference>
<dbReference type="InterPro" id="IPR014001">
    <property type="entry name" value="Helicase_ATP-bd"/>
</dbReference>
<dbReference type="InterPro" id="IPR050699">
    <property type="entry name" value="RNA-DNA_Helicase"/>
</dbReference>
<reference evidence="7" key="1">
    <citation type="submission" date="2018-05" db="EMBL/GenBank/DDBJ databases">
        <authorList>
            <person name="Li Y."/>
        </authorList>
    </citation>
    <scope>NUCLEOTIDE SEQUENCE [LARGE SCALE GENOMIC DNA]</scope>
    <source>
        <strain evidence="7">sk1b4</strain>
    </source>
</reference>
<evidence type="ECO:0000313" key="6">
    <source>
        <dbReference type="EMBL" id="PWF26365.1"/>
    </source>
</evidence>
<dbReference type="PANTHER" id="PTHR12131:SF1">
    <property type="entry name" value="ATP-DEPENDENT RNA HELICASE SUPV3L1, MITOCHONDRIAL-RELATED"/>
    <property type="match status" value="1"/>
</dbReference>
<dbReference type="Gene3D" id="1.10.3380.30">
    <property type="match status" value="1"/>
</dbReference>
<dbReference type="SMART" id="SM00490">
    <property type="entry name" value="HELICc"/>
    <property type="match status" value="1"/>
</dbReference>
<keyword evidence="7" id="KW-1185">Reference proteome</keyword>
<evidence type="ECO:0000259" key="5">
    <source>
        <dbReference type="PROSITE" id="PS51192"/>
    </source>
</evidence>
<name>A0A2V1KAF4_9ACTO</name>
<dbReference type="PROSITE" id="PS51192">
    <property type="entry name" value="HELICASE_ATP_BIND_1"/>
    <property type="match status" value="1"/>
</dbReference>
<dbReference type="AlphaFoldDB" id="A0A2V1KAF4"/>
<dbReference type="InterPro" id="IPR011545">
    <property type="entry name" value="DEAD/DEAH_box_helicase_dom"/>
</dbReference>
<evidence type="ECO:0000256" key="1">
    <source>
        <dbReference type="ARBA" id="ARBA00022741"/>
    </source>
</evidence>
<dbReference type="GO" id="GO:0004386">
    <property type="term" value="F:helicase activity"/>
    <property type="evidence" value="ECO:0007669"/>
    <property type="project" value="UniProtKB-KW"/>
</dbReference>
<dbReference type="InterPro" id="IPR001650">
    <property type="entry name" value="Helicase_C-like"/>
</dbReference>
<dbReference type="SMART" id="SM01142">
    <property type="entry name" value="DSHCT"/>
    <property type="match status" value="1"/>
</dbReference>
<dbReference type="OrthoDB" id="3229913at2"/>
<organism evidence="6 7">
    <name type="scientific">Ancrocorticia populi</name>
    <dbReference type="NCBI Taxonomy" id="2175228"/>
    <lineage>
        <taxon>Bacteria</taxon>
        <taxon>Bacillati</taxon>
        <taxon>Actinomycetota</taxon>
        <taxon>Actinomycetes</taxon>
        <taxon>Actinomycetales</taxon>
        <taxon>Actinomycetaceae</taxon>
        <taxon>Ancrocorticia</taxon>
    </lineage>
</organism>
<dbReference type="Proteomes" id="UP000245283">
    <property type="component" value="Unassembled WGS sequence"/>
</dbReference>
<dbReference type="CDD" id="cd18795">
    <property type="entry name" value="SF2_C_Ski2"/>
    <property type="match status" value="1"/>
</dbReference>
<keyword evidence="1" id="KW-0547">Nucleotide-binding</keyword>
<evidence type="ECO:0000313" key="7">
    <source>
        <dbReference type="Proteomes" id="UP000245283"/>
    </source>
</evidence>